<dbReference type="Proteomes" id="UP000824062">
    <property type="component" value="Unassembled WGS sequence"/>
</dbReference>
<dbReference type="GO" id="GO:0052913">
    <property type="term" value="F:16S rRNA (guanine(966)-N(2))-methyltransferase activity"/>
    <property type="evidence" value="ECO:0007669"/>
    <property type="project" value="UniProtKB-EC"/>
</dbReference>
<dbReference type="CDD" id="cd02440">
    <property type="entry name" value="AdoMet_MTases"/>
    <property type="match status" value="1"/>
</dbReference>
<dbReference type="NCBIfam" id="TIGR00095">
    <property type="entry name" value="16S rRNA (guanine(966)-N(2))-methyltransferase RsmD"/>
    <property type="match status" value="1"/>
</dbReference>
<dbReference type="PROSITE" id="PS00092">
    <property type="entry name" value="N6_MTASE"/>
    <property type="match status" value="1"/>
</dbReference>
<dbReference type="SUPFAM" id="SSF53335">
    <property type="entry name" value="S-adenosyl-L-methionine-dependent methyltransferases"/>
    <property type="match status" value="1"/>
</dbReference>
<sequence>MRIVGGKWRGRRVEAPEGRGTTRPTTDRVREQIASMVLSARGLDLTGDSVLDAFAGSGAMGLELLSRGAARATFVDRDRSAAARVRRSATALGARGDEVRSLAGDVFALAARGLVGAPFDVVFLDPPYALGAERVSGLVGALAATGQLARGAVVVYEHAADAGGLSCEDLALAKSKRHGITAVDLYVFGIEEDSR</sequence>
<comment type="caution">
    <text evidence="4">The sequence shown here is derived from an EMBL/GenBank/DDBJ whole genome shotgun (WGS) entry which is preliminary data.</text>
</comment>
<dbReference type="AlphaFoldDB" id="A0A9D2EXP0"/>
<reference evidence="4" key="1">
    <citation type="journal article" date="2021" name="PeerJ">
        <title>Extensive microbial diversity within the chicken gut microbiome revealed by metagenomics and culture.</title>
        <authorList>
            <person name="Gilroy R."/>
            <person name="Ravi A."/>
            <person name="Getino M."/>
            <person name="Pursley I."/>
            <person name="Horton D.L."/>
            <person name="Alikhan N.F."/>
            <person name="Baker D."/>
            <person name="Gharbi K."/>
            <person name="Hall N."/>
            <person name="Watson M."/>
            <person name="Adriaenssens E.M."/>
            <person name="Foster-Nyarko E."/>
            <person name="Jarju S."/>
            <person name="Secka A."/>
            <person name="Antonio M."/>
            <person name="Oren A."/>
            <person name="Chaudhuri R.R."/>
            <person name="La Ragione R."/>
            <person name="Hildebrand F."/>
            <person name="Pallen M.J."/>
        </authorList>
    </citation>
    <scope>NUCLEOTIDE SEQUENCE</scope>
    <source>
        <strain evidence="4">ChiHjej12B11-14209</strain>
    </source>
</reference>
<dbReference type="InterPro" id="IPR002052">
    <property type="entry name" value="DNA_methylase_N6_adenine_CS"/>
</dbReference>
<feature type="region of interest" description="Disordered" evidence="3">
    <location>
        <begin position="1"/>
        <end position="26"/>
    </location>
</feature>
<name>A0A9D2EXP0_9ACTN</name>
<dbReference type="GO" id="GO:0003676">
    <property type="term" value="F:nucleic acid binding"/>
    <property type="evidence" value="ECO:0007669"/>
    <property type="project" value="InterPro"/>
</dbReference>
<dbReference type="InterPro" id="IPR004398">
    <property type="entry name" value="RNA_MeTrfase_RsmD"/>
</dbReference>
<dbReference type="Pfam" id="PF03602">
    <property type="entry name" value="Cons_hypoth95"/>
    <property type="match status" value="1"/>
</dbReference>
<reference evidence="4" key="2">
    <citation type="submission" date="2021-04" db="EMBL/GenBank/DDBJ databases">
        <authorList>
            <person name="Gilroy R."/>
        </authorList>
    </citation>
    <scope>NUCLEOTIDE SEQUENCE</scope>
    <source>
        <strain evidence="4">ChiHjej12B11-14209</strain>
    </source>
</reference>
<dbReference type="PANTHER" id="PTHR43542">
    <property type="entry name" value="METHYLTRANSFERASE"/>
    <property type="match status" value="1"/>
</dbReference>
<keyword evidence="2 4" id="KW-0808">Transferase</keyword>
<evidence type="ECO:0000313" key="4">
    <source>
        <dbReference type="EMBL" id="HIZ45537.1"/>
    </source>
</evidence>
<dbReference type="PANTHER" id="PTHR43542:SF1">
    <property type="entry name" value="METHYLTRANSFERASE"/>
    <property type="match status" value="1"/>
</dbReference>
<dbReference type="EMBL" id="DXBM01000010">
    <property type="protein sequence ID" value="HIZ45537.1"/>
    <property type="molecule type" value="Genomic_DNA"/>
</dbReference>
<dbReference type="EC" id="2.1.1.171" evidence="4"/>
<accession>A0A9D2EXP0</accession>
<proteinExistence type="predicted"/>
<keyword evidence="1 4" id="KW-0489">Methyltransferase</keyword>
<evidence type="ECO:0000256" key="3">
    <source>
        <dbReference type="SAM" id="MobiDB-lite"/>
    </source>
</evidence>
<dbReference type="Gene3D" id="3.40.50.150">
    <property type="entry name" value="Vaccinia Virus protein VP39"/>
    <property type="match status" value="1"/>
</dbReference>
<organism evidence="4 5">
    <name type="scientific">Candidatus Olsenella pullistercoris</name>
    <dbReference type="NCBI Taxonomy" id="2838712"/>
    <lineage>
        <taxon>Bacteria</taxon>
        <taxon>Bacillati</taxon>
        <taxon>Actinomycetota</taxon>
        <taxon>Coriobacteriia</taxon>
        <taxon>Coriobacteriales</taxon>
        <taxon>Atopobiaceae</taxon>
        <taxon>Olsenella</taxon>
    </lineage>
</organism>
<dbReference type="InterPro" id="IPR029063">
    <property type="entry name" value="SAM-dependent_MTases_sf"/>
</dbReference>
<evidence type="ECO:0000313" key="5">
    <source>
        <dbReference type="Proteomes" id="UP000824062"/>
    </source>
</evidence>
<evidence type="ECO:0000256" key="1">
    <source>
        <dbReference type="ARBA" id="ARBA00022603"/>
    </source>
</evidence>
<gene>
    <name evidence="4" type="primary">rsmD</name>
    <name evidence="4" type="ORF">IAA19_00725</name>
</gene>
<protein>
    <submittedName>
        <fullName evidence="4">16S rRNA (Guanine(966)-N(2))-methyltransferase RsmD</fullName>
        <ecNumber evidence="4">2.1.1.171</ecNumber>
    </submittedName>
</protein>
<evidence type="ECO:0000256" key="2">
    <source>
        <dbReference type="ARBA" id="ARBA00022679"/>
    </source>
</evidence>
<dbReference type="PIRSF" id="PIRSF004553">
    <property type="entry name" value="CHP00095"/>
    <property type="match status" value="1"/>
</dbReference>